<dbReference type="EMBL" id="JACAGC010000010">
    <property type="protein sequence ID" value="KAF6339707.1"/>
    <property type="molecule type" value="Genomic_DNA"/>
</dbReference>
<dbReference type="Proteomes" id="UP000585614">
    <property type="component" value="Unassembled WGS sequence"/>
</dbReference>
<accession>A0A7J7WQL8</accession>
<dbReference type="AlphaFoldDB" id="A0A7J7WQL8"/>
<comment type="caution">
    <text evidence="1">The sequence shown here is derived from an EMBL/GenBank/DDBJ whole genome shotgun (WGS) entry which is preliminary data.</text>
</comment>
<evidence type="ECO:0000313" key="2">
    <source>
        <dbReference type="Proteomes" id="UP000585614"/>
    </source>
</evidence>
<reference evidence="1 2" key="1">
    <citation type="journal article" date="2020" name="Nature">
        <title>Six reference-quality genomes reveal evolution of bat adaptations.</title>
        <authorList>
            <person name="Jebb D."/>
            <person name="Huang Z."/>
            <person name="Pippel M."/>
            <person name="Hughes G.M."/>
            <person name="Lavrichenko K."/>
            <person name="Devanna P."/>
            <person name="Winkler S."/>
            <person name="Jermiin L.S."/>
            <person name="Skirmuntt E.C."/>
            <person name="Katzourakis A."/>
            <person name="Burkitt-Gray L."/>
            <person name="Ray D.A."/>
            <person name="Sullivan K.A.M."/>
            <person name="Roscito J.G."/>
            <person name="Kirilenko B.M."/>
            <person name="Davalos L.M."/>
            <person name="Corthals A.P."/>
            <person name="Power M.L."/>
            <person name="Jones G."/>
            <person name="Ransome R.D."/>
            <person name="Dechmann D.K.N."/>
            <person name="Locatelli A.G."/>
            <person name="Puechmaille S.J."/>
            <person name="Fedrigo O."/>
            <person name="Jarvis E.D."/>
            <person name="Hiller M."/>
            <person name="Vernes S.C."/>
            <person name="Myers E.W."/>
            <person name="Teeling E.C."/>
        </authorList>
    </citation>
    <scope>NUCLEOTIDE SEQUENCE [LARGE SCALE GENOMIC DNA]</scope>
    <source>
        <strain evidence="1">MRhiFer1</strain>
        <tissue evidence="1">Lung</tissue>
    </source>
</reference>
<proteinExistence type="predicted"/>
<evidence type="ECO:0000313" key="1">
    <source>
        <dbReference type="EMBL" id="KAF6339707.1"/>
    </source>
</evidence>
<name>A0A7J7WQL8_RHIFE</name>
<organism evidence="1 2">
    <name type="scientific">Rhinolophus ferrumequinum</name>
    <name type="common">Greater horseshoe bat</name>
    <dbReference type="NCBI Taxonomy" id="59479"/>
    <lineage>
        <taxon>Eukaryota</taxon>
        <taxon>Metazoa</taxon>
        <taxon>Chordata</taxon>
        <taxon>Craniata</taxon>
        <taxon>Vertebrata</taxon>
        <taxon>Euteleostomi</taxon>
        <taxon>Mammalia</taxon>
        <taxon>Eutheria</taxon>
        <taxon>Laurasiatheria</taxon>
        <taxon>Chiroptera</taxon>
        <taxon>Yinpterochiroptera</taxon>
        <taxon>Rhinolophoidea</taxon>
        <taxon>Rhinolophidae</taxon>
        <taxon>Rhinolophinae</taxon>
        <taxon>Rhinolophus</taxon>
    </lineage>
</organism>
<sequence length="125" mass="13317">MGPFKTQIPLGRRVRCSPPPPWVFTAFKAGALDMSPLLLSPLRWGMESPPSQSENSPAPVTGCLAWQVCGPSQLLPAFTTRSAAIPPRPAPPVLCGLAFCLQGLLASKVQLGRGKEIILSIEVEN</sequence>
<protein>
    <submittedName>
        <fullName evidence="1">Uncharacterized protein</fullName>
    </submittedName>
</protein>
<gene>
    <name evidence="1" type="ORF">mRhiFer1_007994</name>
</gene>